<feature type="transmembrane region" description="Helical" evidence="1">
    <location>
        <begin position="357"/>
        <end position="385"/>
    </location>
</feature>
<dbReference type="STRING" id="1797513.A2782_00625"/>
<gene>
    <name evidence="2" type="ORF">A2782_00625</name>
</gene>
<proteinExistence type="predicted"/>
<keyword evidence="1" id="KW-0812">Transmembrane</keyword>
<evidence type="ECO:0000313" key="2">
    <source>
        <dbReference type="EMBL" id="OGY10019.1"/>
    </source>
</evidence>
<organism evidence="2 3">
    <name type="scientific">Candidatus Blackburnbacteria bacterium RIFCSPHIGHO2_01_FULL_43_15b</name>
    <dbReference type="NCBI Taxonomy" id="1797513"/>
    <lineage>
        <taxon>Bacteria</taxon>
        <taxon>Candidatus Blackburniibacteriota</taxon>
    </lineage>
</organism>
<dbReference type="AlphaFoldDB" id="A0A1G1V3S3"/>
<name>A0A1G1V3S3_9BACT</name>
<evidence type="ECO:0008006" key="4">
    <source>
        <dbReference type="Google" id="ProtNLM"/>
    </source>
</evidence>
<evidence type="ECO:0000313" key="3">
    <source>
        <dbReference type="Proteomes" id="UP000177967"/>
    </source>
</evidence>
<sequence>MDLPIFKKQEERPEHFWTLVIGRNWVDSGIWQVTNQKTKVVARGGTAVYQEGDISSVVEAADGSLSNAATTLAEDAVEPSKVVFGLSPIFLDNGEIRKEYMEVLKKLSKELELNPAGFVVIPEAIIHLLKSQEGLTNAILVGITEENLEISLVQSGKNIGTVEVGRSMSVGSDIAEGLARMPQGVPYPTRILLYDHKAADLEEAQQSLLNVDWEKQGITFLHTPRVDILEDGAIVSAVSLAGGAEVAGATSLEGGLAVSSRPAKIAPTFAEELSSEEVKEILEEKEENFPAVEHANVTTVRPEELGFSEGNQPPARSMQTAYMPPPPPQPLPLPTSFSARSKFGSGRKLPTFRLPRLTFGGVGPIIGVILGLALLVLIGFAYWYLPSAKVSVYVSPKSFNQNLSFSVDPGGGSLDVPGKKTPGRYVEIEKTVNREKGTTGSVEVGDKATGQITISTVGPAVIITKGTVLSAGTLKFTLDKDIKVASGSGPSDPGRNVEPASVTAASIGTDYNVAASTIFKIGKSQTTDAKNEKAFSGGTSREVSAVSVNDLQDLLTQAQTELKSQAKEAIASQVSSDEIVITDGTDAAIPKKDYSAKIGEEAKTVSLDLTGKLKYIVINRSDLVKLVEAQGQIPEGFALSPDKLTIDAKSGSTAGIYEANAQTTLLPKVDPQKLIGKIAGKSAQKAHDVLSATPGFVKAEVFTKYKFPLIGTLPHIKRKISIEVVAEQ</sequence>
<keyword evidence="1" id="KW-0472">Membrane</keyword>
<evidence type="ECO:0000256" key="1">
    <source>
        <dbReference type="SAM" id="Phobius"/>
    </source>
</evidence>
<keyword evidence="1" id="KW-1133">Transmembrane helix</keyword>
<comment type="caution">
    <text evidence="2">The sequence shown here is derived from an EMBL/GenBank/DDBJ whole genome shotgun (WGS) entry which is preliminary data.</text>
</comment>
<dbReference type="Proteomes" id="UP000177967">
    <property type="component" value="Unassembled WGS sequence"/>
</dbReference>
<reference evidence="2 3" key="1">
    <citation type="journal article" date="2016" name="Nat. Commun.">
        <title>Thousands of microbial genomes shed light on interconnected biogeochemical processes in an aquifer system.</title>
        <authorList>
            <person name="Anantharaman K."/>
            <person name="Brown C.T."/>
            <person name="Hug L.A."/>
            <person name="Sharon I."/>
            <person name="Castelle C.J."/>
            <person name="Probst A.J."/>
            <person name="Thomas B.C."/>
            <person name="Singh A."/>
            <person name="Wilkins M.J."/>
            <person name="Karaoz U."/>
            <person name="Brodie E.L."/>
            <person name="Williams K.H."/>
            <person name="Hubbard S.S."/>
            <person name="Banfield J.F."/>
        </authorList>
    </citation>
    <scope>NUCLEOTIDE SEQUENCE [LARGE SCALE GENOMIC DNA]</scope>
</reference>
<dbReference type="EMBL" id="MHBW01000002">
    <property type="protein sequence ID" value="OGY10019.1"/>
    <property type="molecule type" value="Genomic_DNA"/>
</dbReference>
<accession>A0A1G1V3S3</accession>
<protein>
    <recommendedName>
        <fullName evidence="4">Baseplate protein J-like domain-containing protein</fullName>
    </recommendedName>
</protein>